<comment type="caution">
    <text evidence="1">The sequence shown here is derived from an EMBL/GenBank/DDBJ whole genome shotgun (WGS) entry which is preliminary data.</text>
</comment>
<organism evidence="1 2">
    <name type="scientific">Kordia algicida OT-1</name>
    <dbReference type="NCBI Taxonomy" id="391587"/>
    <lineage>
        <taxon>Bacteria</taxon>
        <taxon>Pseudomonadati</taxon>
        <taxon>Bacteroidota</taxon>
        <taxon>Flavobacteriia</taxon>
        <taxon>Flavobacteriales</taxon>
        <taxon>Flavobacteriaceae</taxon>
        <taxon>Kordia</taxon>
    </lineage>
</organism>
<dbReference type="eggNOG" id="ENOG50338JE">
    <property type="taxonomic scope" value="Bacteria"/>
</dbReference>
<protein>
    <submittedName>
        <fullName evidence="1">Uncharacterized protein</fullName>
    </submittedName>
</protein>
<dbReference type="AlphaFoldDB" id="A9DNI4"/>
<dbReference type="RefSeq" id="WP_007096250.1">
    <property type="nucleotide sequence ID" value="NZ_CP142125.1"/>
</dbReference>
<accession>A9DNI4</accession>
<evidence type="ECO:0000313" key="2">
    <source>
        <dbReference type="Proteomes" id="UP000002945"/>
    </source>
</evidence>
<dbReference type="OrthoDB" id="1322060at2"/>
<keyword evidence="2" id="KW-1185">Reference proteome</keyword>
<proteinExistence type="predicted"/>
<reference evidence="1 2" key="1">
    <citation type="journal article" date="2011" name="J. Bacteriol.">
        <title>Genome sequence of the algicidal bacterium Kordia algicida OT-1.</title>
        <authorList>
            <person name="Lee H.S."/>
            <person name="Kang S.G."/>
            <person name="Kwon K.K."/>
            <person name="Lee J.H."/>
            <person name="Kim S.J."/>
        </authorList>
    </citation>
    <scope>NUCLEOTIDE SEQUENCE [LARGE SCALE GENOMIC DNA]</scope>
    <source>
        <strain evidence="1 2">OT-1</strain>
    </source>
</reference>
<evidence type="ECO:0000313" key="1">
    <source>
        <dbReference type="EMBL" id="EDP97199.1"/>
    </source>
</evidence>
<name>A9DNI4_9FLAO</name>
<dbReference type="HOGENOM" id="CLU_996962_0_0_10"/>
<sequence length="270" mass="30727">MNVTYTSLFKTTVAHSYYASNICECLQYKASTQTTTIFDKYGFVMRLLHNGFEIYTNTSQTIEEKLNYISQVAGIDAFNFYGITTDQNFYNFTNIPMNELGVLTYVSDATDVSTDATIQLAETIISDTTTQYAVSISIKFDDIIRLKKSSDAIHFNIQMQARETQWNYYIINNSNQEYNQLEITGSNDIQFGQSEAVTLQNGQKALLFTSKTTKIPLKNEVTYTFDLINTKKTIAGDRKEIILKGLPIPNPQNLQVNNDHTIVSLIYIYI</sequence>
<gene>
    <name evidence="1" type="ORF">KAOT1_18592</name>
</gene>
<dbReference type="EMBL" id="ABIB01000002">
    <property type="protein sequence ID" value="EDP97199.1"/>
    <property type="molecule type" value="Genomic_DNA"/>
</dbReference>
<dbReference type="STRING" id="391587.KAOT1_18592"/>
<dbReference type="Proteomes" id="UP000002945">
    <property type="component" value="Unassembled WGS sequence"/>
</dbReference>